<dbReference type="EMBL" id="BPLQ01002493">
    <property type="protein sequence ID" value="GIX93372.1"/>
    <property type="molecule type" value="Genomic_DNA"/>
</dbReference>
<organism evidence="2 3">
    <name type="scientific">Caerostris darwini</name>
    <dbReference type="NCBI Taxonomy" id="1538125"/>
    <lineage>
        <taxon>Eukaryota</taxon>
        <taxon>Metazoa</taxon>
        <taxon>Ecdysozoa</taxon>
        <taxon>Arthropoda</taxon>
        <taxon>Chelicerata</taxon>
        <taxon>Arachnida</taxon>
        <taxon>Araneae</taxon>
        <taxon>Araneomorphae</taxon>
        <taxon>Entelegynae</taxon>
        <taxon>Araneoidea</taxon>
        <taxon>Araneidae</taxon>
        <taxon>Caerostris</taxon>
    </lineage>
</organism>
<evidence type="ECO:0000313" key="3">
    <source>
        <dbReference type="Proteomes" id="UP001054837"/>
    </source>
</evidence>
<keyword evidence="3" id="KW-1185">Reference proteome</keyword>
<sequence>MDLSASHPTPNLEGQSPDIIPRGREKHEFSLSRSSFCNSMSSRETGRAVIAYFNDGLRDQRHLIDNLLYPVNSQDCSFPDGENDICGRGHKVALAS</sequence>
<proteinExistence type="predicted"/>
<gene>
    <name evidence="2" type="ORF">CDAR_475631</name>
</gene>
<name>A0AAV4PE59_9ARAC</name>
<protein>
    <submittedName>
        <fullName evidence="2">Uncharacterized protein</fullName>
    </submittedName>
</protein>
<reference evidence="2 3" key="1">
    <citation type="submission" date="2021-06" db="EMBL/GenBank/DDBJ databases">
        <title>Caerostris darwini draft genome.</title>
        <authorList>
            <person name="Kono N."/>
            <person name="Arakawa K."/>
        </authorList>
    </citation>
    <scope>NUCLEOTIDE SEQUENCE [LARGE SCALE GENOMIC DNA]</scope>
</reference>
<dbReference type="Proteomes" id="UP001054837">
    <property type="component" value="Unassembled WGS sequence"/>
</dbReference>
<evidence type="ECO:0000313" key="2">
    <source>
        <dbReference type="EMBL" id="GIX93372.1"/>
    </source>
</evidence>
<accession>A0AAV4PE59</accession>
<comment type="caution">
    <text evidence="2">The sequence shown here is derived from an EMBL/GenBank/DDBJ whole genome shotgun (WGS) entry which is preliminary data.</text>
</comment>
<dbReference type="AlphaFoldDB" id="A0AAV4PE59"/>
<feature type="region of interest" description="Disordered" evidence="1">
    <location>
        <begin position="1"/>
        <end position="23"/>
    </location>
</feature>
<evidence type="ECO:0000256" key="1">
    <source>
        <dbReference type="SAM" id="MobiDB-lite"/>
    </source>
</evidence>
<feature type="compositionally biased region" description="Polar residues" evidence="1">
    <location>
        <begin position="1"/>
        <end position="14"/>
    </location>
</feature>